<feature type="domain" description="RING-type" evidence="3">
    <location>
        <begin position="455"/>
        <end position="497"/>
    </location>
</feature>
<dbReference type="CDD" id="cd16618">
    <property type="entry name" value="mRING-HC-C4C4_CNOT4"/>
    <property type="match status" value="1"/>
</dbReference>
<dbReference type="InterPro" id="IPR039515">
    <property type="entry name" value="NOT4_mRING-HC-C4C4"/>
</dbReference>
<dbReference type="SUPFAM" id="SSF57850">
    <property type="entry name" value="RING/U-box"/>
    <property type="match status" value="1"/>
</dbReference>
<keyword evidence="1" id="KW-0479">Metal-binding</keyword>
<feature type="region of interest" description="Disordered" evidence="2">
    <location>
        <begin position="23"/>
        <end position="78"/>
    </location>
</feature>
<dbReference type="OrthoDB" id="1923159at2759"/>
<organism evidence="4 5">
    <name type="scientific">Marchantia polymorpha</name>
    <name type="common">Common liverwort</name>
    <name type="synonym">Marchantia aquatica</name>
    <dbReference type="NCBI Taxonomy" id="3197"/>
    <lineage>
        <taxon>Eukaryota</taxon>
        <taxon>Viridiplantae</taxon>
        <taxon>Streptophyta</taxon>
        <taxon>Embryophyta</taxon>
        <taxon>Marchantiophyta</taxon>
        <taxon>Marchantiopsida</taxon>
        <taxon>Marchantiidae</taxon>
        <taxon>Marchantiales</taxon>
        <taxon>Marchantiaceae</taxon>
        <taxon>Marchantia</taxon>
    </lineage>
</organism>
<dbReference type="EMBL" id="KZ772690">
    <property type="protein sequence ID" value="PTQ44830.1"/>
    <property type="molecule type" value="Genomic_DNA"/>
</dbReference>
<evidence type="ECO:0000256" key="1">
    <source>
        <dbReference type="PROSITE-ProRule" id="PRU00175"/>
    </source>
</evidence>
<evidence type="ECO:0000313" key="5">
    <source>
        <dbReference type="Proteomes" id="UP000244005"/>
    </source>
</evidence>
<dbReference type="InterPro" id="IPR013083">
    <property type="entry name" value="Znf_RING/FYVE/PHD"/>
</dbReference>
<evidence type="ECO:0000313" key="4">
    <source>
        <dbReference type="EMBL" id="PTQ44830.1"/>
    </source>
</evidence>
<dbReference type="PROSITE" id="PS50089">
    <property type="entry name" value="ZF_RING_2"/>
    <property type="match status" value="1"/>
</dbReference>
<dbReference type="Gramene" id="MpUg00440.1">
    <property type="protein sequence ID" value="MpUg00440.1.cds"/>
    <property type="gene ID" value="MpUg00440"/>
</dbReference>
<dbReference type="Pfam" id="PF14570">
    <property type="entry name" value="zf-RING_4"/>
    <property type="match status" value="1"/>
</dbReference>
<protein>
    <recommendedName>
        <fullName evidence="3">RING-type domain-containing protein</fullName>
    </recommendedName>
</protein>
<dbReference type="AlphaFoldDB" id="A0A2R6XFD9"/>
<dbReference type="OMA" id="CIRICIY"/>
<feature type="compositionally biased region" description="Basic and acidic residues" evidence="2">
    <location>
        <begin position="55"/>
        <end position="65"/>
    </location>
</feature>
<dbReference type="GO" id="GO:0008270">
    <property type="term" value="F:zinc ion binding"/>
    <property type="evidence" value="ECO:0007669"/>
    <property type="project" value="UniProtKB-KW"/>
</dbReference>
<evidence type="ECO:0000259" key="3">
    <source>
        <dbReference type="PROSITE" id="PS50089"/>
    </source>
</evidence>
<feature type="compositionally biased region" description="Basic residues" evidence="2">
    <location>
        <begin position="66"/>
        <end position="78"/>
    </location>
</feature>
<proteinExistence type="predicted"/>
<dbReference type="Proteomes" id="UP000244005">
    <property type="component" value="Unassembled WGS sequence"/>
</dbReference>
<accession>A0A2R6XFD9</accession>
<gene>
    <name evidence="4" type="ORF">MARPO_0018s0021</name>
</gene>
<dbReference type="GO" id="GO:0004842">
    <property type="term" value="F:ubiquitin-protein transferase activity"/>
    <property type="evidence" value="ECO:0007669"/>
    <property type="project" value="InterPro"/>
</dbReference>
<name>A0A2R6XFD9_MARPO</name>
<dbReference type="InterPro" id="IPR001841">
    <property type="entry name" value="Znf_RING"/>
</dbReference>
<dbReference type="GO" id="GO:0030014">
    <property type="term" value="C:CCR4-NOT complex"/>
    <property type="evidence" value="ECO:0007669"/>
    <property type="project" value="InterPro"/>
</dbReference>
<dbReference type="PANTHER" id="PTHR12603">
    <property type="entry name" value="CCR4-NOT TRANSCRIPTION COMPLEX RELATED"/>
    <property type="match status" value="1"/>
</dbReference>
<dbReference type="PANTHER" id="PTHR12603:SF0">
    <property type="entry name" value="CCR4-NOT TRANSCRIPTION COMPLEX SUBUNIT 4"/>
    <property type="match status" value="1"/>
</dbReference>
<sequence length="518" mass="56402">MATSNMRVSTVDYHCMQRNYSAKSNVSTPHLDRNPSCGPISSRDLKHSQSSPSEQKSECYHSKDASKRKRVNRTAKLKQCKLDARREQWLSQGNHSRGKHEDQDCHGIIALKSNKESSPSRYLEQGFCIQSSGPGPGCSESFDMEQSLTGLAKNGTESSATKPLIIGQGAVKQAVSLRWEGCKSPEVQDLSRAKSKCKDKDMRLNVASHDENDLVEVQGKCLMHKCCLTDKSIMSSMGVHLSPIGLAPDSGGTNLGKKLALTLPEERACRLHSFIRAEQEMLVISDPKHDRGPTCAGCYGGDCSPTQSTSSCTSSGYSGSSSEETGNSLTHDAEDDWEAVADAIYMQGSACKTADSQKSICIEKDISAEKQSKCVAASELQSGSLKPEYKYKAGMLGGRMRGMGGRAWRPDDAARPPTLPRLSKQHSFPLQSSAPSWSGVHGNNLWGPPPAPLYCPICTEELDVTDSSFVPCSCGFRLCLFCHHRIAAEDGRCPGCRKTYNTDVAMKLSRSSSVWLRV</sequence>
<reference evidence="5" key="1">
    <citation type="journal article" date="2017" name="Cell">
        <title>Insights into land plant evolution garnered from the Marchantia polymorpha genome.</title>
        <authorList>
            <person name="Bowman J.L."/>
            <person name="Kohchi T."/>
            <person name="Yamato K.T."/>
            <person name="Jenkins J."/>
            <person name="Shu S."/>
            <person name="Ishizaki K."/>
            <person name="Yamaoka S."/>
            <person name="Nishihama R."/>
            <person name="Nakamura Y."/>
            <person name="Berger F."/>
            <person name="Adam C."/>
            <person name="Aki S.S."/>
            <person name="Althoff F."/>
            <person name="Araki T."/>
            <person name="Arteaga-Vazquez M.A."/>
            <person name="Balasubrmanian S."/>
            <person name="Barry K."/>
            <person name="Bauer D."/>
            <person name="Boehm C.R."/>
            <person name="Briginshaw L."/>
            <person name="Caballero-Perez J."/>
            <person name="Catarino B."/>
            <person name="Chen F."/>
            <person name="Chiyoda S."/>
            <person name="Chovatia M."/>
            <person name="Davies K.M."/>
            <person name="Delmans M."/>
            <person name="Demura T."/>
            <person name="Dierschke T."/>
            <person name="Dolan L."/>
            <person name="Dorantes-Acosta A.E."/>
            <person name="Eklund D.M."/>
            <person name="Florent S.N."/>
            <person name="Flores-Sandoval E."/>
            <person name="Fujiyama A."/>
            <person name="Fukuzawa H."/>
            <person name="Galik B."/>
            <person name="Grimanelli D."/>
            <person name="Grimwood J."/>
            <person name="Grossniklaus U."/>
            <person name="Hamada T."/>
            <person name="Haseloff J."/>
            <person name="Hetherington A.J."/>
            <person name="Higo A."/>
            <person name="Hirakawa Y."/>
            <person name="Hundley H.N."/>
            <person name="Ikeda Y."/>
            <person name="Inoue K."/>
            <person name="Inoue S.I."/>
            <person name="Ishida S."/>
            <person name="Jia Q."/>
            <person name="Kakita M."/>
            <person name="Kanazawa T."/>
            <person name="Kawai Y."/>
            <person name="Kawashima T."/>
            <person name="Kennedy M."/>
            <person name="Kinose K."/>
            <person name="Kinoshita T."/>
            <person name="Kohara Y."/>
            <person name="Koide E."/>
            <person name="Komatsu K."/>
            <person name="Kopischke S."/>
            <person name="Kubo M."/>
            <person name="Kyozuka J."/>
            <person name="Lagercrantz U."/>
            <person name="Lin S.S."/>
            <person name="Lindquist E."/>
            <person name="Lipzen A.M."/>
            <person name="Lu C.W."/>
            <person name="De Luna E."/>
            <person name="Martienssen R.A."/>
            <person name="Minamino N."/>
            <person name="Mizutani M."/>
            <person name="Mizutani M."/>
            <person name="Mochizuki N."/>
            <person name="Monte I."/>
            <person name="Mosher R."/>
            <person name="Nagasaki H."/>
            <person name="Nakagami H."/>
            <person name="Naramoto S."/>
            <person name="Nishitani K."/>
            <person name="Ohtani M."/>
            <person name="Okamoto T."/>
            <person name="Okumura M."/>
            <person name="Phillips J."/>
            <person name="Pollak B."/>
            <person name="Reinders A."/>
            <person name="Rovekamp M."/>
            <person name="Sano R."/>
            <person name="Sawa S."/>
            <person name="Schmid M.W."/>
            <person name="Shirakawa M."/>
            <person name="Solano R."/>
            <person name="Spunde A."/>
            <person name="Suetsugu N."/>
            <person name="Sugano S."/>
            <person name="Sugiyama A."/>
            <person name="Sun R."/>
            <person name="Suzuki Y."/>
            <person name="Takenaka M."/>
            <person name="Takezawa D."/>
            <person name="Tomogane H."/>
            <person name="Tsuzuki M."/>
            <person name="Ueda T."/>
            <person name="Umeda M."/>
            <person name="Ward J.M."/>
            <person name="Watanabe Y."/>
            <person name="Yazaki K."/>
            <person name="Yokoyama R."/>
            <person name="Yoshitake Y."/>
            <person name="Yotsui I."/>
            <person name="Zachgo S."/>
            <person name="Schmutz J."/>
        </authorList>
    </citation>
    <scope>NUCLEOTIDE SEQUENCE [LARGE SCALE GENOMIC DNA]</scope>
    <source>
        <strain evidence="5">Tak-1</strain>
    </source>
</reference>
<keyword evidence="1" id="KW-0862">Zinc</keyword>
<dbReference type="InterPro" id="IPR039780">
    <property type="entry name" value="Mot2"/>
</dbReference>
<dbReference type="FunFam" id="3.30.40.10:FF:000383">
    <property type="entry name" value="RING/U-box superfamily protein"/>
    <property type="match status" value="1"/>
</dbReference>
<evidence type="ECO:0000256" key="2">
    <source>
        <dbReference type="SAM" id="MobiDB-lite"/>
    </source>
</evidence>
<dbReference type="Gene3D" id="3.30.40.10">
    <property type="entry name" value="Zinc/RING finger domain, C3HC4 (zinc finger)"/>
    <property type="match status" value="1"/>
</dbReference>
<keyword evidence="5" id="KW-1185">Reference proteome</keyword>
<keyword evidence="1" id="KW-0863">Zinc-finger</keyword>